<dbReference type="PANTHER" id="PTHR46580">
    <property type="entry name" value="SENSOR KINASE-RELATED"/>
    <property type="match status" value="1"/>
</dbReference>
<dbReference type="PRINTS" id="PR00313">
    <property type="entry name" value="CABNDNGRPT"/>
</dbReference>
<proteinExistence type="predicted"/>
<dbReference type="PANTHER" id="PTHR46580:SF4">
    <property type="entry name" value="ATP_GTP-BINDING PROTEIN"/>
    <property type="match status" value="1"/>
</dbReference>
<protein>
    <submittedName>
        <fullName evidence="3">FG-GAP-like repeat-containing protein</fullName>
    </submittedName>
</protein>
<dbReference type="InterPro" id="IPR028994">
    <property type="entry name" value="Integrin_alpha_N"/>
</dbReference>
<comment type="caution">
    <text evidence="3">The sequence shown here is derived from an EMBL/GenBank/DDBJ whole genome shotgun (WGS) entry which is preliminary data.</text>
</comment>
<reference evidence="3 4" key="1">
    <citation type="submission" date="2021-08" db="EMBL/GenBank/DDBJ databases">
        <title>Massilia sp. R798.</title>
        <authorList>
            <person name="Baek J.H."/>
            <person name="Jung H.S."/>
            <person name="Kim K.R."/>
            <person name="Jeon C.O."/>
        </authorList>
    </citation>
    <scope>NUCLEOTIDE SEQUENCE [LARGE SCALE GENOMIC DNA]</scope>
    <source>
        <strain evidence="3 4">R798</strain>
    </source>
</reference>
<dbReference type="InterPro" id="IPR013517">
    <property type="entry name" value="FG-GAP"/>
</dbReference>
<dbReference type="EMBL" id="JAFBIL020000002">
    <property type="protein sequence ID" value="MBZ2206688.1"/>
    <property type="molecule type" value="Genomic_DNA"/>
</dbReference>
<evidence type="ECO:0000256" key="1">
    <source>
        <dbReference type="ARBA" id="ARBA00022729"/>
    </source>
</evidence>
<dbReference type="InterPro" id="IPR011049">
    <property type="entry name" value="Serralysin-like_metalloprot_C"/>
</dbReference>
<organism evidence="3 4">
    <name type="scientific">Massilia soli</name>
    <dbReference type="NCBI Taxonomy" id="2792854"/>
    <lineage>
        <taxon>Bacteria</taxon>
        <taxon>Pseudomonadati</taxon>
        <taxon>Pseudomonadota</taxon>
        <taxon>Betaproteobacteria</taxon>
        <taxon>Burkholderiales</taxon>
        <taxon>Oxalobacteraceae</taxon>
        <taxon>Telluria group</taxon>
        <taxon>Massilia</taxon>
    </lineage>
</organism>
<dbReference type="Gene3D" id="1.10.3130.20">
    <property type="entry name" value="Phycobilisome linker domain"/>
    <property type="match status" value="1"/>
</dbReference>
<dbReference type="InterPro" id="IPR025282">
    <property type="entry name" value="DUF4214"/>
</dbReference>
<sequence>MDYRGTANDDIIDQKALGIADHSNIWGGAGNDTITASTGNLIGEAGNDTLTGIGMSVGAAYWTSPAGIKVNLATGIAHDGYGTVDRLVGIRHIQDSNFNDEIIGSAAPEEFWLNRGNDTVIGGGGGDKVVLYGVKSSEVTITYDKASDTFTLKKHTANGDNGTSTAKGVAAISFTGPNSDEVTVSRDMYNDSTGFLRSPTSLKAGEMKFVQQLRAGDFNGDGKLDILVVRSNTDDMGVTASPLQILAGDGNGNFTDQSAKIFGAIPNINYVPRIFAADFNKDGITDIFAPDFGVDAPPFPGGQNSLYLSSRTTGTINVATANLPQALRQNHGTSVGDVNKDGHLDLFVNALNESSGNANQLLINDGTGKFVVSQQLLPASLTQAGYNPGNTWSMLRDLNNDGYDDIVLGTWDASASPSQVLLNDGRGSFASSALINLPRSGIAKEIVIGIETINLNGDALPDLVLSVTNGGSHGDFYTTPYLQLLVNDGNGQFHDETQARMPQSTATRPPGNANWFLSTTAIDVNGDGHQDIVADGTASETSKVFLNDGLGKFTMSWESSTGAHIVAADVNGDGKPDLIEASSSGFSVLNNVGPSTIPASGVYRASDRGDKVNGGAAAETIYSGKGNDTVNAGAGLDTVIFSGNRAGYTVAKTSSGFTVSGPDGVDTLANVERLKFADASVALDISGSGGQTFRLYQAAFDRAPDTGGLGYWMKQMDGGASLAGVAAGFVNSKEFADLYGGNNPTAELFVEKLYTNVLHRKPDAGGYEYWVKVVKDGAPKADVLAAISESQENIDALATLIGNGFVYVPYAG</sequence>
<dbReference type="SUPFAM" id="SSF51120">
    <property type="entry name" value="beta-Roll"/>
    <property type="match status" value="1"/>
</dbReference>
<dbReference type="Proteomes" id="UP000809349">
    <property type="component" value="Unassembled WGS sequence"/>
</dbReference>
<dbReference type="InterPro" id="IPR001343">
    <property type="entry name" value="Hemolysn_Ca-bd"/>
</dbReference>
<dbReference type="SUPFAM" id="SSF69318">
    <property type="entry name" value="Integrin alpha N-terminal domain"/>
    <property type="match status" value="2"/>
</dbReference>
<dbReference type="Pfam" id="PF13946">
    <property type="entry name" value="DUF4214"/>
    <property type="match status" value="1"/>
</dbReference>
<name>A0ABS7SN05_9BURK</name>
<keyword evidence="1" id="KW-0732">Signal</keyword>
<keyword evidence="4" id="KW-1185">Reference proteome</keyword>
<evidence type="ECO:0000313" key="3">
    <source>
        <dbReference type="EMBL" id="MBZ2206688.1"/>
    </source>
</evidence>
<feature type="domain" description="DUF4214" evidence="2">
    <location>
        <begin position="726"/>
        <end position="795"/>
    </location>
</feature>
<dbReference type="Pfam" id="PF00353">
    <property type="entry name" value="HemolysinCabind"/>
    <property type="match status" value="4"/>
</dbReference>
<accession>A0ABS7SN05</accession>
<evidence type="ECO:0000259" key="2">
    <source>
        <dbReference type="Pfam" id="PF13946"/>
    </source>
</evidence>
<dbReference type="Gene3D" id="2.130.10.130">
    <property type="entry name" value="Integrin alpha, N-terminal"/>
    <property type="match status" value="2"/>
</dbReference>
<gene>
    <name evidence="3" type="ORF">I4X03_005395</name>
</gene>
<dbReference type="Pfam" id="PF13517">
    <property type="entry name" value="FG-GAP_3"/>
    <property type="match status" value="3"/>
</dbReference>
<dbReference type="Gene3D" id="2.150.10.10">
    <property type="entry name" value="Serralysin-like metalloprotease, C-terminal"/>
    <property type="match status" value="1"/>
</dbReference>
<dbReference type="InterPro" id="IPR038255">
    <property type="entry name" value="PBS_linker_sf"/>
</dbReference>
<evidence type="ECO:0000313" key="4">
    <source>
        <dbReference type="Proteomes" id="UP000809349"/>
    </source>
</evidence>
<dbReference type="RefSeq" id="WP_223466847.1">
    <property type="nucleotide sequence ID" value="NZ_JAFBIL020000002.1"/>
</dbReference>